<reference evidence="1 2" key="1">
    <citation type="journal article" date="2024" name="Commun. Biol.">
        <title>Comparative genomic analysis of thermophilic fungi reveals convergent evolutionary adaptations and gene losses.</title>
        <authorList>
            <person name="Steindorff A.S."/>
            <person name="Aguilar-Pontes M.V."/>
            <person name="Robinson A.J."/>
            <person name="Andreopoulos B."/>
            <person name="LaButti K."/>
            <person name="Kuo A."/>
            <person name="Mondo S."/>
            <person name="Riley R."/>
            <person name="Otillar R."/>
            <person name="Haridas S."/>
            <person name="Lipzen A."/>
            <person name="Grimwood J."/>
            <person name="Schmutz J."/>
            <person name="Clum A."/>
            <person name="Reid I.D."/>
            <person name="Moisan M.C."/>
            <person name="Butler G."/>
            <person name="Nguyen T.T.M."/>
            <person name="Dewar K."/>
            <person name="Conant G."/>
            <person name="Drula E."/>
            <person name="Henrissat B."/>
            <person name="Hansel C."/>
            <person name="Singer S."/>
            <person name="Hutchinson M.I."/>
            <person name="de Vries R.P."/>
            <person name="Natvig D.O."/>
            <person name="Powell A.J."/>
            <person name="Tsang A."/>
            <person name="Grigoriev I.V."/>
        </authorList>
    </citation>
    <scope>NUCLEOTIDE SEQUENCE [LARGE SCALE GENOMIC DNA]</scope>
    <source>
        <strain evidence="1 2">CBS 494.80</strain>
    </source>
</reference>
<accession>A0ABR4CK60</accession>
<keyword evidence="2" id="KW-1185">Reference proteome</keyword>
<name>A0ABR4CK60_9HELO</name>
<dbReference type="EMBL" id="JAZHXI010000007">
    <property type="protein sequence ID" value="KAL2070122.1"/>
    <property type="molecule type" value="Genomic_DNA"/>
</dbReference>
<protein>
    <submittedName>
        <fullName evidence="1">Uncharacterized protein</fullName>
    </submittedName>
</protein>
<comment type="caution">
    <text evidence="1">The sequence shown here is derived from an EMBL/GenBank/DDBJ whole genome shotgun (WGS) entry which is preliminary data.</text>
</comment>
<sequence length="68" mass="7377">MESIFVFSLSHLSYIGQTASQSAVYATAVFRPPAKNAADCSLMKSNFTGNTKCVWQYILALTPPLSSD</sequence>
<evidence type="ECO:0000313" key="1">
    <source>
        <dbReference type="EMBL" id="KAL2070122.1"/>
    </source>
</evidence>
<organism evidence="1 2">
    <name type="scientific">Oculimacula yallundae</name>
    <dbReference type="NCBI Taxonomy" id="86028"/>
    <lineage>
        <taxon>Eukaryota</taxon>
        <taxon>Fungi</taxon>
        <taxon>Dikarya</taxon>
        <taxon>Ascomycota</taxon>
        <taxon>Pezizomycotina</taxon>
        <taxon>Leotiomycetes</taxon>
        <taxon>Helotiales</taxon>
        <taxon>Ploettnerulaceae</taxon>
        <taxon>Oculimacula</taxon>
    </lineage>
</organism>
<dbReference type="Proteomes" id="UP001595075">
    <property type="component" value="Unassembled WGS sequence"/>
</dbReference>
<proteinExistence type="predicted"/>
<evidence type="ECO:0000313" key="2">
    <source>
        <dbReference type="Proteomes" id="UP001595075"/>
    </source>
</evidence>
<gene>
    <name evidence="1" type="ORF">VTL71DRAFT_14802</name>
</gene>